<dbReference type="GO" id="GO:0005886">
    <property type="term" value="C:plasma membrane"/>
    <property type="evidence" value="ECO:0007669"/>
    <property type="project" value="TreeGrafter"/>
</dbReference>
<sequence length="430" mass="46955">MKVIVLGAGVIGTATAYYLAKAGHEVTVIERQQGAALETSFANAGEVSPGYSAPWAGPGVPLKAIKWLMMEHSPLAIRPTFDLNTWRWVMQMLMNCTSSRYEVNKGRMLRMAEYSRDVLQQLRADTGISYDERTQGTLQLFRNHAQLEAADADIAILNRYGVKYEKLDKAGCLKVEPALAKVQEKFVGALRLPGDETGDCFKFTQNLAKLAEGLGVKFRYGVSIQRLIYNGDQVSSVITSEGELTADSFVLALGSYSPILLRELGIRIPVYPIKGYSITVPITDASAAPESTVMDETYKVAITRLGDRIRVGGTAEITGYNLELRADRRATLEYSVSDLFPAGGDVSKAEFWTGLRPMTPDGTPVVGPTPYRNLFLNTGHGTLGWTMACGSGQFVADIVSGKRPAISTEGLFMDRYGSMNRPIIVPKELA</sequence>
<dbReference type="InterPro" id="IPR006076">
    <property type="entry name" value="FAD-dep_OxRdtase"/>
</dbReference>
<protein>
    <recommendedName>
        <fullName evidence="7">D-amino acid dehydrogenase</fullName>
        <ecNumber evidence="7">1.4.99.-</ecNumber>
    </recommendedName>
</protein>
<evidence type="ECO:0000256" key="1">
    <source>
        <dbReference type="ARBA" id="ARBA00001974"/>
    </source>
</evidence>
<dbReference type="Pfam" id="PF01266">
    <property type="entry name" value="DAO"/>
    <property type="match status" value="1"/>
</dbReference>
<keyword evidence="5 7" id="KW-0560">Oxidoreductase</keyword>
<reference evidence="9" key="1">
    <citation type="submission" date="2020-08" db="EMBL/GenBank/DDBJ databases">
        <title>Novel species isolated from subtropical streams in China.</title>
        <authorList>
            <person name="Lu H."/>
        </authorList>
    </citation>
    <scope>NUCLEOTIDE SEQUENCE</scope>
    <source>
        <strain evidence="9">CY7W</strain>
    </source>
</reference>
<keyword evidence="3 7" id="KW-0285">Flavoprotein</keyword>
<dbReference type="InterPro" id="IPR036188">
    <property type="entry name" value="FAD/NAD-bd_sf"/>
</dbReference>
<comment type="catalytic activity">
    <reaction evidence="6 7">
        <text>a D-alpha-amino acid + A + H2O = a 2-oxocarboxylate + AH2 + NH4(+)</text>
        <dbReference type="Rhea" id="RHEA:18125"/>
        <dbReference type="ChEBI" id="CHEBI:13193"/>
        <dbReference type="ChEBI" id="CHEBI:15377"/>
        <dbReference type="ChEBI" id="CHEBI:17499"/>
        <dbReference type="ChEBI" id="CHEBI:28938"/>
        <dbReference type="ChEBI" id="CHEBI:35179"/>
        <dbReference type="ChEBI" id="CHEBI:59871"/>
    </reaction>
</comment>
<dbReference type="Proteomes" id="UP000612361">
    <property type="component" value="Unassembled WGS sequence"/>
</dbReference>
<dbReference type="GO" id="GO:0055130">
    <property type="term" value="P:D-alanine catabolic process"/>
    <property type="evidence" value="ECO:0007669"/>
    <property type="project" value="TreeGrafter"/>
</dbReference>
<name>A0A923I045_9BURK</name>
<dbReference type="Gene3D" id="3.50.50.60">
    <property type="entry name" value="FAD/NAD(P)-binding domain"/>
    <property type="match status" value="2"/>
</dbReference>
<gene>
    <name evidence="7" type="primary">dadA</name>
    <name evidence="9" type="ORF">H8K47_07535</name>
</gene>
<proteinExistence type="inferred from homology"/>
<dbReference type="SUPFAM" id="SSF54373">
    <property type="entry name" value="FAD-linked reductases, C-terminal domain"/>
    <property type="match status" value="1"/>
</dbReference>
<evidence type="ECO:0000256" key="6">
    <source>
        <dbReference type="ARBA" id="ARBA00047884"/>
    </source>
</evidence>
<dbReference type="GO" id="GO:0008718">
    <property type="term" value="F:D-amino-acid dehydrogenase activity"/>
    <property type="evidence" value="ECO:0007669"/>
    <property type="project" value="UniProtKB-UniRule"/>
</dbReference>
<evidence type="ECO:0000256" key="3">
    <source>
        <dbReference type="ARBA" id="ARBA00022630"/>
    </source>
</evidence>
<accession>A0A923I045</accession>
<evidence type="ECO:0000313" key="10">
    <source>
        <dbReference type="Proteomes" id="UP000612361"/>
    </source>
</evidence>
<feature type="binding site" evidence="7">
    <location>
        <begin position="3"/>
        <end position="17"/>
    </location>
    <ligand>
        <name>FAD</name>
        <dbReference type="ChEBI" id="CHEBI:57692"/>
    </ligand>
</feature>
<feature type="domain" description="FAD dependent oxidoreductase" evidence="8">
    <location>
        <begin position="2"/>
        <end position="397"/>
    </location>
</feature>
<organism evidence="9 10">
    <name type="scientific">Undibacterium rugosum</name>
    <dbReference type="NCBI Taxonomy" id="2762291"/>
    <lineage>
        <taxon>Bacteria</taxon>
        <taxon>Pseudomonadati</taxon>
        <taxon>Pseudomonadota</taxon>
        <taxon>Betaproteobacteria</taxon>
        <taxon>Burkholderiales</taxon>
        <taxon>Oxalobacteraceae</taxon>
        <taxon>Undibacterium</taxon>
    </lineage>
</organism>
<dbReference type="Gene3D" id="3.30.9.10">
    <property type="entry name" value="D-Amino Acid Oxidase, subunit A, domain 2"/>
    <property type="match status" value="1"/>
</dbReference>
<comment type="cofactor">
    <cofactor evidence="1 7">
        <name>FAD</name>
        <dbReference type="ChEBI" id="CHEBI:57692"/>
    </cofactor>
</comment>
<evidence type="ECO:0000256" key="4">
    <source>
        <dbReference type="ARBA" id="ARBA00022827"/>
    </source>
</evidence>
<comment type="caution">
    <text evidence="9">The sequence shown here is derived from an EMBL/GenBank/DDBJ whole genome shotgun (WGS) entry which is preliminary data.</text>
</comment>
<dbReference type="FunFam" id="3.50.50.60:FF:000020">
    <property type="entry name" value="D-amino acid dehydrogenase"/>
    <property type="match status" value="1"/>
</dbReference>
<keyword evidence="10" id="KW-1185">Reference proteome</keyword>
<dbReference type="SUPFAM" id="SSF51905">
    <property type="entry name" value="FAD/NAD(P)-binding domain"/>
    <property type="match status" value="1"/>
</dbReference>
<evidence type="ECO:0000256" key="5">
    <source>
        <dbReference type="ARBA" id="ARBA00023002"/>
    </source>
</evidence>
<dbReference type="HAMAP" id="MF_01202">
    <property type="entry name" value="DadA"/>
    <property type="match status" value="1"/>
</dbReference>
<dbReference type="PANTHER" id="PTHR13847">
    <property type="entry name" value="SARCOSINE DEHYDROGENASE-RELATED"/>
    <property type="match status" value="1"/>
</dbReference>
<evidence type="ECO:0000256" key="7">
    <source>
        <dbReference type="HAMAP-Rule" id="MF_01202"/>
    </source>
</evidence>
<dbReference type="GO" id="GO:0005737">
    <property type="term" value="C:cytoplasm"/>
    <property type="evidence" value="ECO:0007669"/>
    <property type="project" value="TreeGrafter"/>
</dbReference>
<keyword evidence="4 7" id="KW-0274">FAD</keyword>
<dbReference type="EMBL" id="JACOGG010000006">
    <property type="protein sequence ID" value="MBC3935206.1"/>
    <property type="molecule type" value="Genomic_DNA"/>
</dbReference>
<dbReference type="AlphaFoldDB" id="A0A923I045"/>
<evidence type="ECO:0000259" key="8">
    <source>
        <dbReference type="Pfam" id="PF01266"/>
    </source>
</evidence>
<dbReference type="NCBIfam" id="NF001933">
    <property type="entry name" value="PRK00711.1"/>
    <property type="match status" value="1"/>
</dbReference>
<dbReference type="EC" id="1.4.99.-" evidence="7"/>
<comment type="function">
    <text evidence="7">Oxidative deamination of D-amino acids.</text>
</comment>
<evidence type="ECO:0000313" key="9">
    <source>
        <dbReference type="EMBL" id="MBC3935206.1"/>
    </source>
</evidence>
<comment type="similarity">
    <text evidence="2 7">Belongs to the DadA oxidoreductase family.</text>
</comment>
<dbReference type="PANTHER" id="PTHR13847:SF280">
    <property type="entry name" value="D-AMINO ACID DEHYDROGENASE"/>
    <property type="match status" value="1"/>
</dbReference>
<evidence type="ECO:0000256" key="2">
    <source>
        <dbReference type="ARBA" id="ARBA00009410"/>
    </source>
</evidence>
<dbReference type="InterPro" id="IPR023080">
    <property type="entry name" value="DadA"/>
</dbReference>